<protein>
    <submittedName>
        <fullName evidence="1">Uncharacterized protein</fullName>
    </submittedName>
</protein>
<accession>A0ABX8YX82</accession>
<name>A0ABX8YX82_9PSED</name>
<gene>
    <name evidence="1" type="ORF">J0G10_14385</name>
</gene>
<dbReference type="RefSeq" id="WP_220558751.1">
    <property type="nucleotide sequence ID" value="NZ_CP071586.1"/>
</dbReference>
<dbReference type="Proteomes" id="UP000824588">
    <property type="component" value="Chromosome"/>
</dbReference>
<reference evidence="1 2" key="1">
    <citation type="journal article" date="2022" name="Int. J. Syst. Evol. Microbiol.">
        <title>Pseudomonas germanica sp. nov., isolated from Iris germanica rhizomes.</title>
        <authorList>
            <person name="Atanasov K.E."/>
            <person name="Galbis D.M."/>
            <person name="Gallego J."/>
            <person name="Serpico A."/>
            <person name="Bosch M."/>
            <person name="Altabella T."/>
            <person name="Ferrer A."/>
        </authorList>
    </citation>
    <scope>NUCLEOTIDE SEQUENCE [LARGE SCALE GENOMIC DNA]</scope>
    <source>
        <strain evidence="1 2">FIT28</strain>
    </source>
</reference>
<evidence type="ECO:0000313" key="2">
    <source>
        <dbReference type="Proteomes" id="UP000824588"/>
    </source>
</evidence>
<sequence length="49" mass="5379">MSIRIHHLNCGTMRTGCQRLINGYGSLIKPGELACHCLVIETPESLVGR</sequence>
<proteinExistence type="predicted"/>
<evidence type="ECO:0000313" key="1">
    <source>
        <dbReference type="EMBL" id="QYY84579.1"/>
    </source>
</evidence>
<dbReference type="EMBL" id="CP071586">
    <property type="protein sequence ID" value="QYY84579.1"/>
    <property type="molecule type" value="Genomic_DNA"/>
</dbReference>
<keyword evidence="2" id="KW-1185">Reference proteome</keyword>
<organism evidence="1 2">
    <name type="scientific">Pseudomonas germanica</name>
    <dbReference type="NCBI Taxonomy" id="2815720"/>
    <lineage>
        <taxon>Bacteria</taxon>
        <taxon>Pseudomonadati</taxon>
        <taxon>Pseudomonadota</taxon>
        <taxon>Gammaproteobacteria</taxon>
        <taxon>Pseudomonadales</taxon>
        <taxon>Pseudomonadaceae</taxon>
        <taxon>Pseudomonas</taxon>
    </lineage>
</organism>